<evidence type="ECO:0000259" key="2">
    <source>
        <dbReference type="Pfam" id="PF03795"/>
    </source>
</evidence>
<dbReference type="NCBIfam" id="NF009503">
    <property type="entry name" value="PRK12863.1-3"/>
    <property type="match status" value="1"/>
</dbReference>
<sequence length="101" mass="11161">MPYMIETWDKPESQSLRLEHRAAHLAYLAENAARLLACGAKLADDGGDGGGSFYIVDVETREEAESFLAADPFTQAGLPGRQAITRWRKAYLDGKSYLPKN</sequence>
<dbReference type="Gene3D" id="3.30.70.1060">
    <property type="entry name" value="Dimeric alpha+beta barrel"/>
    <property type="match status" value="1"/>
</dbReference>
<proteinExistence type="inferred from homology"/>
<dbReference type="Proteomes" id="UP001518990">
    <property type="component" value="Unassembled WGS sequence"/>
</dbReference>
<name>A0ABS3KFX9_9PROT</name>
<reference evidence="3 4" key="1">
    <citation type="submission" date="2020-09" db="EMBL/GenBank/DDBJ databases">
        <title>Roseomonas.</title>
        <authorList>
            <person name="Zhu W."/>
        </authorList>
    </citation>
    <scope>NUCLEOTIDE SEQUENCE [LARGE SCALE GENOMIC DNA]</scope>
    <source>
        <strain evidence="3 4">1311</strain>
    </source>
</reference>
<dbReference type="Pfam" id="PF03795">
    <property type="entry name" value="YCII"/>
    <property type="match status" value="1"/>
</dbReference>
<accession>A0ABS3KFX9</accession>
<evidence type="ECO:0000313" key="3">
    <source>
        <dbReference type="EMBL" id="MBO1076373.1"/>
    </source>
</evidence>
<dbReference type="PANTHER" id="PTHR33606:SF3">
    <property type="entry name" value="PROTEIN YCII"/>
    <property type="match status" value="1"/>
</dbReference>
<protein>
    <submittedName>
        <fullName evidence="3">YciI family protein</fullName>
    </submittedName>
</protein>
<gene>
    <name evidence="3" type="ORF">IAI60_17315</name>
</gene>
<evidence type="ECO:0000313" key="4">
    <source>
        <dbReference type="Proteomes" id="UP001518990"/>
    </source>
</evidence>
<comment type="caution">
    <text evidence="3">The sequence shown here is derived from an EMBL/GenBank/DDBJ whole genome shotgun (WGS) entry which is preliminary data.</text>
</comment>
<dbReference type="EMBL" id="JACTNF010000021">
    <property type="protein sequence ID" value="MBO1076373.1"/>
    <property type="molecule type" value="Genomic_DNA"/>
</dbReference>
<comment type="similarity">
    <text evidence="1">Belongs to the YciI family.</text>
</comment>
<dbReference type="SUPFAM" id="SSF54909">
    <property type="entry name" value="Dimeric alpha+beta barrel"/>
    <property type="match status" value="1"/>
</dbReference>
<dbReference type="RefSeq" id="WP_207449308.1">
    <property type="nucleotide sequence ID" value="NZ_CP061091.1"/>
</dbReference>
<keyword evidence="4" id="KW-1185">Reference proteome</keyword>
<dbReference type="PANTHER" id="PTHR33606">
    <property type="entry name" value="PROTEIN YCII"/>
    <property type="match status" value="1"/>
</dbReference>
<organism evidence="3 4">
    <name type="scientific">Roseomonas marmotae</name>
    <dbReference type="NCBI Taxonomy" id="2768161"/>
    <lineage>
        <taxon>Bacteria</taxon>
        <taxon>Pseudomonadati</taxon>
        <taxon>Pseudomonadota</taxon>
        <taxon>Alphaproteobacteria</taxon>
        <taxon>Acetobacterales</taxon>
        <taxon>Roseomonadaceae</taxon>
        <taxon>Roseomonas</taxon>
    </lineage>
</organism>
<dbReference type="InterPro" id="IPR051807">
    <property type="entry name" value="Sec-metab_biosynth-assoc"/>
</dbReference>
<dbReference type="InterPro" id="IPR011008">
    <property type="entry name" value="Dimeric_a/b-barrel"/>
</dbReference>
<feature type="domain" description="YCII-related" evidence="2">
    <location>
        <begin position="1"/>
        <end position="88"/>
    </location>
</feature>
<evidence type="ECO:0000256" key="1">
    <source>
        <dbReference type="ARBA" id="ARBA00007689"/>
    </source>
</evidence>
<dbReference type="InterPro" id="IPR005545">
    <property type="entry name" value="YCII"/>
</dbReference>